<protein>
    <recommendedName>
        <fullName evidence="4">Serine aminopeptidase S33 domain-containing protein</fullName>
    </recommendedName>
</protein>
<dbReference type="Proteomes" id="UP000747110">
    <property type="component" value="Unassembled WGS sequence"/>
</dbReference>
<proteinExistence type="predicted"/>
<name>A0A8J4CWU3_9CHLO</name>
<comment type="caution">
    <text evidence="1">The sequence shown here is derived from an EMBL/GenBank/DDBJ whole genome shotgun (WGS) entry which is preliminary data.</text>
</comment>
<dbReference type="AlphaFoldDB" id="A0A8J4CWU3"/>
<evidence type="ECO:0008006" key="4">
    <source>
        <dbReference type="Google" id="ProtNLM"/>
    </source>
</evidence>
<evidence type="ECO:0000313" key="3">
    <source>
        <dbReference type="Proteomes" id="UP000747110"/>
    </source>
</evidence>
<dbReference type="InterPro" id="IPR029058">
    <property type="entry name" value="AB_hydrolase_fold"/>
</dbReference>
<organism evidence="1 3">
    <name type="scientific">Volvox reticuliferus</name>
    <dbReference type="NCBI Taxonomy" id="1737510"/>
    <lineage>
        <taxon>Eukaryota</taxon>
        <taxon>Viridiplantae</taxon>
        <taxon>Chlorophyta</taxon>
        <taxon>core chlorophytes</taxon>
        <taxon>Chlorophyceae</taxon>
        <taxon>CS clade</taxon>
        <taxon>Chlamydomonadales</taxon>
        <taxon>Volvocaceae</taxon>
        <taxon>Volvox</taxon>
    </lineage>
</organism>
<keyword evidence="3" id="KW-1185">Reference proteome</keyword>
<dbReference type="EMBL" id="BNCP01000064">
    <property type="protein sequence ID" value="GIL91388.1"/>
    <property type="molecule type" value="Genomic_DNA"/>
</dbReference>
<dbReference type="OrthoDB" id="2498029at2759"/>
<gene>
    <name evidence="1" type="ORF">Vretifemale_18945</name>
    <name evidence="2" type="ORF">Vretimale_17750</name>
</gene>
<sequence>MVDQIRVPVLMVAGTKDDVCPVGLAREAVARIGPKARLIERPHAHIELHRHGADPENLKPVIEFLQASCLVIFVDPGKSFCSGRVGVRITHARSTYLLGWIRAENVASRTFFA</sequence>
<dbReference type="Gene3D" id="3.40.50.1820">
    <property type="entry name" value="alpha/beta hydrolase"/>
    <property type="match status" value="1"/>
</dbReference>
<dbReference type="SUPFAM" id="SSF53474">
    <property type="entry name" value="alpha/beta-Hydrolases"/>
    <property type="match status" value="1"/>
</dbReference>
<dbReference type="Proteomes" id="UP000722791">
    <property type="component" value="Unassembled WGS sequence"/>
</dbReference>
<reference evidence="1" key="1">
    <citation type="journal article" date="2021" name="Proc. Natl. Acad. Sci. U.S.A.">
        <title>Three genomes in the algal genus Volvox reveal the fate of a haploid sex-determining region after a transition to homothallism.</title>
        <authorList>
            <person name="Yamamoto K."/>
            <person name="Hamaji T."/>
            <person name="Kawai-Toyooka H."/>
            <person name="Matsuzaki R."/>
            <person name="Takahashi F."/>
            <person name="Nishimura Y."/>
            <person name="Kawachi M."/>
            <person name="Noguchi H."/>
            <person name="Minakuchi Y."/>
            <person name="Umen J.G."/>
            <person name="Toyoda A."/>
            <person name="Nozaki H."/>
        </authorList>
    </citation>
    <scope>NUCLEOTIDE SEQUENCE</scope>
    <source>
        <strain evidence="2">NIES-3785</strain>
        <strain evidence="1">NIES-3786</strain>
    </source>
</reference>
<evidence type="ECO:0000313" key="1">
    <source>
        <dbReference type="EMBL" id="GIL91388.1"/>
    </source>
</evidence>
<dbReference type="EMBL" id="BNCQ01000060">
    <property type="protein sequence ID" value="GIM14908.1"/>
    <property type="molecule type" value="Genomic_DNA"/>
</dbReference>
<evidence type="ECO:0000313" key="2">
    <source>
        <dbReference type="EMBL" id="GIM14908.1"/>
    </source>
</evidence>
<accession>A0A8J4CWU3</accession>